<keyword evidence="3" id="KW-1185">Reference proteome</keyword>
<sequence length="198" mass="22767">MASVSFREPISTTVGKRMIVTGPDYIKDHVPKVHQHTSYIGEKRPVLEKTGDLRYLWRPASKRSLPAKYKYEYVGEIGWGIPKYDFISKSRLRTGFHIKYGEISQATIDKISHRYQNPWQPKPYIMDMQGKYSRGSIAWHMGDYENTDQRNSQGAVLVRQSTAMLPRASRSPTLPKLPGKEESNHRLNDPKCPLLSFA</sequence>
<dbReference type="GeneTree" id="ENSGT00390000012736"/>
<protein>
    <submittedName>
        <fullName evidence="2">Sperm microtubule inner protein 2</fullName>
    </submittedName>
</protein>
<evidence type="ECO:0000313" key="2">
    <source>
        <dbReference type="Ensembl" id="ENSCAFP00020003410.1"/>
    </source>
</evidence>
<dbReference type="InterPro" id="IPR027814">
    <property type="entry name" value="DUF4562"/>
</dbReference>
<accession>A0A8C0JRH2</accession>
<evidence type="ECO:0000256" key="1">
    <source>
        <dbReference type="SAM" id="MobiDB-lite"/>
    </source>
</evidence>
<proteinExistence type="predicted"/>
<dbReference type="AlphaFoldDB" id="A0A8C0JRH2"/>
<organism evidence="2 3">
    <name type="scientific">Canis lupus dingo</name>
    <name type="common">dingo</name>
    <dbReference type="NCBI Taxonomy" id="286419"/>
    <lineage>
        <taxon>Eukaryota</taxon>
        <taxon>Metazoa</taxon>
        <taxon>Chordata</taxon>
        <taxon>Craniata</taxon>
        <taxon>Vertebrata</taxon>
        <taxon>Euteleostomi</taxon>
        <taxon>Mammalia</taxon>
        <taxon>Eutheria</taxon>
        <taxon>Laurasiatheria</taxon>
        <taxon>Carnivora</taxon>
        <taxon>Caniformia</taxon>
        <taxon>Canidae</taxon>
        <taxon>Canis</taxon>
    </lineage>
</organism>
<dbReference type="PANTHER" id="PTHR34833">
    <property type="entry name" value="GENE, 17359-RELATED"/>
    <property type="match status" value="1"/>
</dbReference>
<evidence type="ECO:0000313" key="3">
    <source>
        <dbReference type="Proteomes" id="UP000694391"/>
    </source>
</evidence>
<feature type="compositionally biased region" description="Basic and acidic residues" evidence="1">
    <location>
        <begin position="178"/>
        <end position="189"/>
    </location>
</feature>
<reference evidence="2" key="1">
    <citation type="submission" date="2025-08" db="UniProtKB">
        <authorList>
            <consortium name="Ensembl"/>
        </authorList>
    </citation>
    <scope>IDENTIFICATION</scope>
</reference>
<reference evidence="2" key="2">
    <citation type="submission" date="2025-09" db="UniProtKB">
        <authorList>
            <consortium name="Ensembl"/>
        </authorList>
    </citation>
    <scope>IDENTIFICATION</scope>
</reference>
<dbReference type="Proteomes" id="UP000694391">
    <property type="component" value="Unplaced"/>
</dbReference>
<dbReference type="PANTHER" id="PTHR34833:SF1">
    <property type="entry name" value="GENE, 17359-RELATED"/>
    <property type="match status" value="1"/>
</dbReference>
<dbReference type="Ensembl" id="ENSCAFT00020003960.1">
    <property type="protein sequence ID" value="ENSCAFP00020003410.1"/>
    <property type="gene ID" value="ENSCAFG00020002887.1"/>
</dbReference>
<gene>
    <name evidence="2" type="primary">SPMIP2</name>
</gene>
<dbReference type="Pfam" id="PF15123">
    <property type="entry name" value="DUF4562"/>
    <property type="match status" value="1"/>
</dbReference>
<name>A0A8C0JRH2_CANLU</name>
<feature type="region of interest" description="Disordered" evidence="1">
    <location>
        <begin position="167"/>
        <end position="198"/>
    </location>
</feature>